<dbReference type="CDD" id="cd00712">
    <property type="entry name" value="AsnB"/>
    <property type="match status" value="1"/>
</dbReference>
<evidence type="ECO:0000256" key="4">
    <source>
        <dbReference type="ARBA" id="ARBA00022741"/>
    </source>
</evidence>
<proteinExistence type="inferred from homology"/>
<evidence type="ECO:0000259" key="8">
    <source>
        <dbReference type="PROSITE" id="PS51278"/>
    </source>
</evidence>
<name>A0ABW0I705_9BACT</name>
<reference evidence="10" key="1">
    <citation type="journal article" date="2019" name="Int. J. Syst. Evol. Microbiol.">
        <title>The Global Catalogue of Microorganisms (GCM) 10K type strain sequencing project: providing services to taxonomists for standard genome sequencing and annotation.</title>
        <authorList>
            <consortium name="The Broad Institute Genomics Platform"/>
            <consortium name="The Broad Institute Genome Sequencing Center for Infectious Disease"/>
            <person name="Wu L."/>
            <person name="Ma J."/>
        </authorList>
    </citation>
    <scope>NUCLEOTIDE SEQUENCE [LARGE SCALE GENOMIC DNA]</scope>
    <source>
        <strain evidence="10">CCUG 55250</strain>
    </source>
</reference>
<dbReference type="Proteomes" id="UP001596106">
    <property type="component" value="Unassembled WGS sequence"/>
</dbReference>
<comment type="caution">
    <text evidence="9">The sequence shown here is derived from an EMBL/GenBank/DDBJ whole genome shotgun (WGS) entry which is preliminary data.</text>
</comment>
<protein>
    <recommendedName>
        <fullName evidence="3">asparagine synthase (glutamine-hydrolyzing)</fullName>
        <ecNumber evidence="3">6.3.5.4</ecNumber>
    </recommendedName>
</protein>
<keyword evidence="9" id="KW-0436">Ligase</keyword>
<evidence type="ECO:0000313" key="10">
    <source>
        <dbReference type="Proteomes" id="UP001596106"/>
    </source>
</evidence>
<dbReference type="Pfam" id="PF00733">
    <property type="entry name" value="Asn_synthase"/>
    <property type="match status" value="1"/>
</dbReference>
<evidence type="ECO:0000313" key="9">
    <source>
        <dbReference type="EMBL" id="MFC5409154.1"/>
    </source>
</evidence>
<comment type="pathway">
    <text evidence="1">Amino-acid biosynthesis; L-asparagine biosynthesis; L-asparagine from L-aspartate (L-Gln route): step 1/1.</text>
</comment>
<dbReference type="PANTHER" id="PTHR43284">
    <property type="entry name" value="ASPARAGINE SYNTHETASE (GLUTAMINE-HYDROLYZING)"/>
    <property type="match status" value="1"/>
</dbReference>
<comment type="catalytic activity">
    <reaction evidence="7">
        <text>L-aspartate + L-glutamine + ATP + H2O = L-asparagine + L-glutamate + AMP + diphosphate + H(+)</text>
        <dbReference type="Rhea" id="RHEA:12228"/>
        <dbReference type="ChEBI" id="CHEBI:15377"/>
        <dbReference type="ChEBI" id="CHEBI:15378"/>
        <dbReference type="ChEBI" id="CHEBI:29985"/>
        <dbReference type="ChEBI" id="CHEBI:29991"/>
        <dbReference type="ChEBI" id="CHEBI:30616"/>
        <dbReference type="ChEBI" id="CHEBI:33019"/>
        <dbReference type="ChEBI" id="CHEBI:58048"/>
        <dbReference type="ChEBI" id="CHEBI:58359"/>
        <dbReference type="ChEBI" id="CHEBI:456215"/>
        <dbReference type="EC" id="6.3.5.4"/>
    </reaction>
</comment>
<dbReference type="InterPro" id="IPR006426">
    <property type="entry name" value="Asn_synth_AEB"/>
</dbReference>
<evidence type="ECO:0000256" key="6">
    <source>
        <dbReference type="ARBA" id="ARBA00022962"/>
    </source>
</evidence>
<dbReference type="SUPFAM" id="SSF52402">
    <property type="entry name" value="Adenine nucleotide alpha hydrolases-like"/>
    <property type="match status" value="1"/>
</dbReference>
<dbReference type="InterPro" id="IPR051786">
    <property type="entry name" value="ASN_synthetase/amidase"/>
</dbReference>
<sequence length="632" mass="71994">MCGIVGLIADNPKEYVDYCTTLLHHRGPDDRGVYATDKLALGHTRLAILDLSPNGHQPMFSADRRFVIVFNGEIYNHLELRNALKDRYTFRSTSDTETLLYGFAAYGPAVFNKLNGIFACAIYDTHLHELTLARDPFGVKPLYYYHHKGQFLFSSELKAMANYPGVDKALDYEALANYLHFLYSPGSQTPFRHVCKLLPGHLLRIQIDRPETIQLERYYELPFDGIYSPLSEVDLLNELDERLFQAVKRQLQSDVPLGFFLSGGLDSSIVVAMAKRARPHERLTCYTIQTAGGGLQFDNFADDLRYARQAASHLKVELIGVEAEAAVVRDFDQMIYYLDEPQADTAPIHVLNICRTARKNGHTVLLSGAAGDDLFSGYRRHQALAMEPMLSRIPAGVGQFLQRTFGAGHSNRPLTRRIRKITSGLGQSSSERMADYFAWLPVAINRKLFQPPIRDSLQTYQPNQQLLQALARIPKEISLLNQMLFWELNYFLPDHNLNYTDKLSMAVGVEVRVPFLDKELVEFSARLPPSLKMRGTTTKYLLRKLAERYLPHSVIYRSKSGFGTPLRDWILSGQLAGMTSHYLSEESLRQREIFDPVAVRNLMENNQRGKIDASYTIWGLMAMESWFRQFVD</sequence>
<dbReference type="RefSeq" id="WP_379842793.1">
    <property type="nucleotide sequence ID" value="NZ_JBHSMA010000002.1"/>
</dbReference>
<dbReference type="CDD" id="cd01991">
    <property type="entry name" value="Asn_synthase_B_C"/>
    <property type="match status" value="1"/>
</dbReference>
<dbReference type="Pfam" id="PF13537">
    <property type="entry name" value="GATase_7"/>
    <property type="match status" value="1"/>
</dbReference>
<evidence type="ECO:0000256" key="1">
    <source>
        <dbReference type="ARBA" id="ARBA00005187"/>
    </source>
</evidence>
<dbReference type="PANTHER" id="PTHR43284:SF1">
    <property type="entry name" value="ASPARAGINE SYNTHETASE"/>
    <property type="match status" value="1"/>
</dbReference>
<dbReference type="PIRSF" id="PIRSF001589">
    <property type="entry name" value="Asn_synthetase_glu-h"/>
    <property type="match status" value="1"/>
</dbReference>
<dbReference type="InterPro" id="IPR001962">
    <property type="entry name" value="Asn_synthase"/>
</dbReference>
<accession>A0ABW0I705</accession>
<evidence type="ECO:0000256" key="2">
    <source>
        <dbReference type="ARBA" id="ARBA00005752"/>
    </source>
</evidence>
<feature type="domain" description="Glutamine amidotransferase type-2" evidence="8">
    <location>
        <begin position="2"/>
        <end position="208"/>
    </location>
</feature>
<evidence type="ECO:0000256" key="3">
    <source>
        <dbReference type="ARBA" id="ARBA00012737"/>
    </source>
</evidence>
<dbReference type="Gene3D" id="3.60.20.10">
    <property type="entry name" value="Glutamine Phosphoribosylpyrophosphate, subunit 1, domain 1"/>
    <property type="match status" value="1"/>
</dbReference>
<keyword evidence="5" id="KW-0067">ATP-binding</keyword>
<dbReference type="Gene3D" id="3.40.50.620">
    <property type="entry name" value="HUPs"/>
    <property type="match status" value="1"/>
</dbReference>
<keyword evidence="10" id="KW-1185">Reference proteome</keyword>
<gene>
    <name evidence="9" type="primary">asnB</name>
    <name evidence="9" type="ORF">ACFPMF_07550</name>
</gene>
<organism evidence="9 10">
    <name type="scientific">Larkinella bovis</name>
    <dbReference type="NCBI Taxonomy" id="683041"/>
    <lineage>
        <taxon>Bacteria</taxon>
        <taxon>Pseudomonadati</taxon>
        <taxon>Bacteroidota</taxon>
        <taxon>Cytophagia</taxon>
        <taxon>Cytophagales</taxon>
        <taxon>Spirosomataceae</taxon>
        <taxon>Larkinella</taxon>
    </lineage>
</organism>
<dbReference type="InterPro" id="IPR029055">
    <property type="entry name" value="Ntn_hydrolases_N"/>
</dbReference>
<evidence type="ECO:0000256" key="7">
    <source>
        <dbReference type="ARBA" id="ARBA00048741"/>
    </source>
</evidence>
<dbReference type="InterPro" id="IPR033738">
    <property type="entry name" value="AsnB_N"/>
</dbReference>
<keyword evidence="6" id="KW-0315">Glutamine amidotransferase</keyword>
<comment type="similarity">
    <text evidence="2">Belongs to the asparagine synthetase family.</text>
</comment>
<evidence type="ECO:0000256" key="5">
    <source>
        <dbReference type="ARBA" id="ARBA00022840"/>
    </source>
</evidence>
<dbReference type="InterPro" id="IPR014729">
    <property type="entry name" value="Rossmann-like_a/b/a_fold"/>
</dbReference>
<dbReference type="SUPFAM" id="SSF56235">
    <property type="entry name" value="N-terminal nucleophile aminohydrolases (Ntn hydrolases)"/>
    <property type="match status" value="1"/>
</dbReference>
<dbReference type="EMBL" id="JBHSMA010000002">
    <property type="protein sequence ID" value="MFC5409154.1"/>
    <property type="molecule type" value="Genomic_DNA"/>
</dbReference>
<keyword evidence="4" id="KW-0547">Nucleotide-binding</keyword>
<dbReference type="InterPro" id="IPR017932">
    <property type="entry name" value="GATase_2_dom"/>
</dbReference>
<dbReference type="NCBIfam" id="TIGR01536">
    <property type="entry name" value="asn_synth_AEB"/>
    <property type="match status" value="1"/>
</dbReference>
<dbReference type="GO" id="GO:0004066">
    <property type="term" value="F:asparagine synthase (glutamine-hydrolyzing) activity"/>
    <property type="evidence" value="ECO:0007669"/>
    <property type="project" value="UniProtKB-EC"/>
</dbReference>
<dbReference type="PROSITE" id="PS51278">
    <property type="entry name" value="GATASE_TYPE_2"/>
    <property type="match status" value="1"/>
</dbReference>
<dbReference type="EC" id="6.3.5.4" evidence="3"/>